<evidence type="ECO:0000313" key="2">
    <source>
        <dbReference type="Proteomes" id="UP000006233"/>
    </source>
</evidence>
<dbReference type="HOGENOM" id="CLU_3169749_0_0_0"/>
<evidence type="ECO:0000313" key="1">
    <source>
        <dbReference type="EMBL" id="EEX74440.1"/>
    </source>
</evidence>
<gene>
    <name evidence="1" type="ORF">GCWU000323_01482</name>
</gene>
<name>C9MY60_9FUSO</name>
<dbReference type="STRING" id="634994.GCWU000323_01482"/>
<reference evidence="1 2" key="1">
    <citation type="submission" date="2009-09" db="EMBL/GenBank/DDBJ databases">
        <authorList>
            <person name="Weinstock G."/>
            <person name="Sodergren E."/>
            <person name="Clifton S."/>
            <person name="Fulton L."/>
            <person name="Fulton B."/>
            <person name="Courtney L."/>
            <person name="Fronick C."/>
            <person name="Harrison M."/>
            <person name="Strong C."/>
            <person name="Farmer C."/>
            <person name="Delahaunty K."/>
            <person name="Markovic C."/>
            <person name="Hall O."/>
            <person name="Minx P."/>
            <person name="Tomlinson C."/>
            <person name="Mitreva M."/>
            <person name="Nelson J."/>
            <person name="Hou S."/>
            <person name="Wollam A."/>
            <person name="Pepin K.H."/>
            <person name="Johnson M."/>
            <person name="Bhonagiri V."/>
            <person name="Nash W.E."/>
            <person name="Warren W."/>
            <person name="Chinwalla A."/>
            <person name="Mardis E.R."/>
            <person name="Wilson R.K."/>
        </authorList>
    </citation>
    <scope>NUCLEOTIDE SEQUENCE [LARGE SCALE GENOMIC DNA]</scope>
    <source>
        <strain evidence="1 2">F0254</strain>
    </source>
</reference>
<organism evidence="1 2">
    <name type="scientific">Leptotrichia hofstadii F0254</name>
    <dbReference type="NCBI Taxonomy" id="634994"/>
    <lineage>
        <taxon>Bacteria</taxon>
        <taxon>Fusobacteriati</taxon>
        <taxon>Fusobacteriota</taxon>
        <taxon>Fusobacteriia</taxon>
        <taxon>Fusobacteriales</taxon>
        <taxon>Leptotrichiaceae</taxon>
        <taxon>Leptotrichia</taxon>
    </lineage>
</organism>
<proteinExistence type="predicted"/>
<dbReference type="EMBL" id="ACVB02000010">
    <property type="protein sequence ID" value="EEX74440.1"/>
    <property type="molecule type" value="Genomic_DNA"/>
</dbReference>
<dbReference type="Proteomes" id="UP000006233">
    <property type="component" value="Unassembled WGS sequence"/>
</dbReference>
<dbReference type="AlphaFoldDB" id="C9MY60"/>
<protein>
    <submittedName>
        <fullName evidence="1">Uncharacterized protein</fullName>
    </submittedName>
</protein>
<comment type="caution">
    <text evidence="1">The sequence shown here is derived from an EMBL/GenBank/DDBJ whole genome shotgun (WGS) entry which is preliminary data.</text>
</comment>
<accession>C9MY60</accession>
<sequence length="47" mass="5688">MLNNKLKINSDVWENPSLKKTFWKHILFKRIVCVFYLPKKLGKNLIK</sequence>